<dbReference type="PANTHER" id="PTHR11579">
    <property type="entry name" value="PROTEIN-L-ISOASPARTATE O-METHYLTRANSFERASE"/>
    <property type="match status" value="1"/>
</dbReference>
<evidence type="ECO:0000256" key="4">
    <source>
        <dbReference type="ARBA" id="ARBA00013346"/>
    </source>
</evidence>
<dbReference type="GO" id="GO:0004719">
    <property type="term" value="F:protein-L-isoaspartate (D-aspartate) O-methyltransferase activity"/>
    <property type="evidence" value="ECO:0007669"/>
    <property type="project" value="UniProtKB-EC"/>
</dbReference>
<comment type="similarity">
    <text evidence="2">Belongs to the methyltransferase superfamily. L-isoaspartyl/D-aspartyl protein methyltransferase family.</text>
</comment>
<evidence type="ECO:0000256" key="10">
    <source>
        <dbReference type="ARBA" id="ARBA00031323"/>
    </source>
</evidence>
<keyword evidence="6" id="KW-0489">Methyltransferase</keyword>
<organism evidence="12 13">
    <name type="scientific">Thermogemmatispora tikiterensis</name>
    <dbReference type="NCBI Taxonomy" id="1825093"/>
    <lineage>
        <taxon>Bacteria</taxon>
        <taxon>Bacillati</taxon>
        <taxon>Chloroflexota</taxon>
        <taxon>Ktedonobacteria</taxon>
        <taxon>Thermogemmatisporales</taxon>
        <taxon>Thermogemmatisporaceae</taxon>
        <taxon>Thermogemmatispora</taxon>
    </lineage>
</organism>
<evidence type="ECO:0000256" key="7">
    <source>
        <dbReference type="ARBA" id="ARBA00022679"/>
    </source>
</evidence>
<accession>A0A328VD82</accession>
<dbReference type="Gene3D" id="3.40.50.150">
    <property type="entry name" value="Vaccinia Virus protein VP39"/>
    <property type="match status" value="1"/>
</dbReference>
<proteinExistence type="inferred from homology"/>
<evidence type="ECO:0000313" key="13">
    <source>
        <dbReference type="Proteomes" id="UP000248706"/>
    </source>
</evidence>
<evidence type="ECO:0000313" key="12">
    <source>
        <dbReference type="EMBL" id="RAQ93902.1"/>
    </source>
</evidence>
<evidence type="ECO:0000256" key="8">
    <source>
        <dbReference type="ARBA" id="ARBA00022691"/>
    </source>
</evidence>
<keyword evidence="5" id="KW-0963">Cytoplasm</keyword>
<dbReference type="GO" id="GO:0005737">
    <property type="term" value="C:cytoplasm"/>
    <property type="evidence" value="ECO:0007669"/>
    <property type="project" value="UniProtKB-SubCell"/>
</dbReference>
<evidence type="ECO:0000256" key="2">
    <source>
        <dbReference type="ARBA" id="ARBA00005369"/>
    </source>
</evidence>
<evidence type="ECO:0000256" key="1">
    <source>
        <dbReference type="ARBA" id="ARBA00004496"/>
    </source>
</evidence>
<dbReference type="InterPro" id="IPR000682">
    <property type="entry name" value="PCMT"/>
</dbReference>
<keyword evidence="13" id="KW-1185">Reference proteome</keyword>
<dbReference type="CDD" id="cd02440">
    <property type="entry name" value="AdoMet_MTases"/>
    <property type="match status" value="1"/>
</dbReference>
<dbReference type="AlphaFoldDB" id="A0A328VD82"/>
<dbReference type="PANTHER" id="PTHR11579:SF0">
    <property type="entry name" value="PROTEIN-L-ISOASPARTATE(D-ASPARTATE) O-METHYLTRANSFERASE"/>
    <property type="match status" value="1"/>
</dbReference>
<keyword evidence="7" id="KW-0808">Transferase</keyword>
<comment type="caution">
    <text evidence="12">The sequence shown here is derived from an EMBL/GenBank/DDBJ whole genome shotgun (WGS) entry which is preliminary data.</text>
</comment>
<dbReference type="SUPFAM" id="SSF53335">
    <property type="entry name" value="S-adenosyl-L-methionine-dependent methyltransferases"/>
    <property type="match status" value="1"/>
</dbReference>
<dbReference type="Pfam" id="PF01135">
    <property type="entry name" value="PCMT"/>
    <property type="match status" value="1"/>
</dbReference>
<evidence type="ECO:0000256" key="6">
    <source>
        <dbReference type="ARBA" id="ARBA00022603"/>
    </source>
</evidence>
<dbReference type="EMBL" id="MCIF01000002">
    <property type="protein sequence ID" value="RAQ93902.1"/>
    <property type="molecule type" value="Genomic_DNA"/>
</dbReference>
<name>A0A328VD82_9CHLR</name>
<reference evidence="12 13" key="1">
    <citation type="submission" date="2016-08" db="EMBL/GenBank/DDBJ databases">
        <title>Analysis of Carbohydrate Active Enzymes in Thermogemmatispora T81 Reveals Carbohydrate Degradation Ability.</title>
        <authorList>
            <person name="Tomazini A."/>
            <person name="Lal S."/>
            <person name="Stott M."/>
            <person name="Henrissat B."/>
            <person name="Polikarpov I."/>
            <person name="Sparling R."/>
            <person name="Levin D.B."/>
        </authorList>
    </citation>
    <scope>NUCLEOTIDE SEQUENCE [LARGE SCALE GENOMIC DNA]</scope>
    <source>
        <strain evidence="12 13">T81</strain>
    </source>
</reference>
<dbReference type="Proteomes" id="UP000248706">
    <property type="component" value="Unassembled WGS sequence"/>
</dbReference>
<sequence>MVSEEETRRSQELRAQLVAHLRRCGVLRSARVAAAFATLPREAFVSHCYVRTGDGRGWQSWQAEACGPERWLELVYTDQVLVTRLDGDWPSSSSSMPSYMARMLEALEVQPGQQVLEIGTGTGYTAALLAWLTGEPRRVVTVEVVPELAVQAREALLRTVGPVRVIRADGWLGYAPAAPYERLLVTASAASLSLAWLRQLAPGGRLVLPLQGGLQEGRLLVLERAEAAEAEPGRLQGRGHCLPEPCAFMPLTGERFCLQVLNELSRQPARQWHEPATGLVPQALQEPAGRWWLQWATGAFGTVGRTRAGQWMVNCLQPQQQALVHLEEETASSWRVRAQGREAAQWWQQLEAAAAQWQALGCPPPEALELCWEGTACWWQVGTTRLPLVVRPVEASRSCEAQASGIS</sequence>
<evidence type="ECO:0000256" key="9">
    <source>
        <dbReference type="ARBA" id="ARBA00030757"/>
    </source>
</evidence>
<dbReference type="InterPro" id="IPR029063">
    <property type="entry name" value="SAM-dependent_MTases_sf"/>
</dbReference>
<evidence type="ECO:0000256" key="5">
    <source>
        <dbReference type="ARBA" id="ARBA00022490"/>
    </source>
</evidence>
<dbReference type="EC" id="2.1.1.77" evidence="3"/>
<dbReference type="GO" id="GO:0032259">
    <property type="term" value="P:methylation"/>
    <property type="evidence" value="ECO:0007669"/>
    <property type="project" value="UniProtKB-KW"/>
</dbReference>
<comment type="subcellular location">
    <subcellularLocation>
        <location evidence="1">Cytoplasm</location>
    </subcellularLocation>
</comment>
<protein>
    <recommendedName>
        <fullName evidence="4">Protein-L-isoaspartate O-methyltransferase</fullName>
        <ecNumber evidence="3">2.1.1.77</ecNumber>
    </recommendedName>
    <alternativeName>
        <fullName evidence="11">L-isoaspartyl protein carboxyl methyltransferase</fullName>
    </alternativeName>
    <alternativeName>
        <fullName evidence="9">Protein L-isoaspartyl methyltransferase</fullName>
    </alternativeName>
    <alternativeName>
        <fullName evidence="10">Protein-beta-aspartate methyltransferase</fullName>
    </alternativeName>
</protein>
<keyword evidence="8" id="KW-0949">S-adenosyl-L-methionine</keyword>
<evidence type="ECO:0000256" key="3">
    <source>
        <dbReference type="ARBA" id="ARBA00011890"/>
    </source>
</evidence>
<evidence type="ECO:0000256" key="11">
    <source>
        <dbReference type="ARBA" id="ARBA00031350"/>
    </source>
</evidence>
<gene>
    <name evidence="12" type="ORF">A4R35_00055</name>
</gene>